<keyword evidence="6" id="KW-0560">Oxidoreductase</keyword>
<evidence type="ECO:0000256" key="8">
    <source>
        <dbReference type="ARBA" id="ARBA00023204"/>
    </source>
</evidence>
<dbReference type="GO" id="GO:0016787">
    <property type="term" value="F:hydrolase activity"/>
    <property type="evidence" value="ECO:0007669"/>
    <property type="project" value="UniProtKB-ARBA"/>
</dbReference>
<reference evidence="10 11" key="1">
    <citation type="submission" date="2016-02" db="EMBL/GenBank/DDBJ databases">
        <title>Complete genome sequencing and analysis of ATSB10, Dyella thiooxydans isolated from rhizosphere soil of sunflower (Helianthus annuus L.).</title>
        <authorList>
            <person name="Lee Y."/>
            <person name="Hwangbo K."/>
            <person name="Chung H."/>
            <person name="Yoo J."/>
            <person name="Kim K.Y."/>
            <person name="Sa T.M."/>
            <person name="Um Y."/>
            <person name="Madhaiyan M."/>
        </authorList>
    </citation>
    <scope>NUCLEOTIDE SEQUENCE [LARGE SCALE GENOMIC DNA]</scope>
    <source>
        <strain evidence="10 11">ATSB10</strain>
    </source>
</reference>
<keyword evidence="8" id="KW-0234">DNA repair</keyword>
<keyword evidence="4" id="KW-0460">Magnesium</keyword>
<evidence type="ECO:0000256" key="5">
    <source>
        <dbReference type="ARBA" id="ARBA00022964"/>
    </source>
</evidence>
<name>A0A160N4T4_9GAMM</name>
<evidence type="ECO:0000256" key="6">
    <source>
        <dbReference type="ARBA" id="ARBA00023002"/>
    </source>
</evidence>
<dbReference type="GO" id="GO:0046872">
    <property type="term" value="F:metal ion binding"/>
    <property type="evidence" value="ECO:0007669"/>
    <property type="project" value="UniProtKB-KW"/>
</dbReference>
<dbReference type="OrthoDB" id="190276at2"/>
<dbReference type="GO" id="GO:0051213">
    <property type="term" value="F:dioxygenase activity"/>
    <property type="evidence" value="ECO:0007669"/>
    <property type="project" value="UniProtKB-KW"/>
</dbReference>
<evidence type="ECO:0000256" key="2">
    <source>
        <dbReference type="ARBA" id="ARBA00022723"/>
    </source>
</evidence>
<evidence type="ECO:0000313" key="11">
    <source>
        <dbReference type="Proteomes" id="UP000077255"/>
    </source>
</evidence>
<evidence type="ECO:0000256" key="4">
    <source>
        <dbReference type="ARBA" id="ARBA00022842"/>
    </source>
</evidence>
<dbReference type="GO" id="GO:0140097">
    <property type="term" value="F:catalytic activity, acting on DNA"/>
    <property type="evidence" value="ECO:0007669"/>
    <property type="project" value="UniProtKB-ARBA"/>
</dbReference>
<keyword evidence="3" id="KW-0227">DNA damage</keyword>
<dbReference type="PROSITE" id="PS51471">
    <property type="entry name" value="FE2OG_OXY"/>
    <property type="match status" value="1"/>
</dbReference>
<dbReference type="GO" id="GO:0006307">
    <property type="term" value="P:DNA alkylation repair"/>
    <property type="evidence" value="ECO:0007669"/>
    <property type="project" value="InterPro"/>
</dbReference>
<dbReference type="Gene3D" id="2.60.120.590">
    <property type="entry name" value="Alpha-ketoglutarate-dependent dioxygenase AlkB-like"/>
    <property type="match status" value="1"/>
</dbReference>
<dbReference type="KEGG" id="dtx:ATSB10_36370"/>
<evidence type="ECO:0000256" key="1">
    <source>
        <dbReference type="ARBA" id="ARBA00001954"/>
    </source>
</evidence>
<evidence type="ECO:0000256" key="3">
    <source>
        <dbReference type="ARBA" id="ARBA00022763"/>
    </source>
</evidence>
<gene>
    <name evidence="10" type="ORF">ATSB10_36370</name>
</gene>
<keyword evidence="2" id="KW-0479">Metal-binding</keyword>
<dbReference type="SUPFAM" id="SSF51197">
    <property type="entry name" value="Clavaminate synthase-like"/>
    <property type="match status" value="1"/>
</dbReference>
<evidence type="ECO:0000259" key="9">
    <source>
        <dbReference type="PROSITE" id="PS51471"/>
    </source>
</evidence>
<protein>
    <recommendedName>
        <fullName evidence="9">Fe2OG dioxygenase domain-containing protein</fullName>
    </recommendedName>
</protein>
<dbReference type="InterPro" id="IPR005123">
    <property type="entry name" value="Oxoglu/Fe-dep_dioxygenase_dom"/>
</dbReference>
<dbReference type="Proteomes" id="UP000077255">
    <property type="component" value="Chromosome"/>
</dbReference>
<organism evidence="10 11">
    <name type="scientific">Dyella thiooxydans</name>
    <dbReference type="NCBI Taxonomy" id="445710"/>
    <lineage>
        <taxon>Bacteria</taxon>
        <taxon>Pseudomonadati</taxon>
        <taxon>Pseudomonadota</taxon>
        <taxon>Gammaproteobacteria</taxon>
        <taxon>Lysobacterales</taxon>
        <taxon>Rhodanobacteraceae</taxon>
        <taxon>Dyella</taxon>
    </lineage>
</organism>
<dbReference type="EMBL" id="CP014841">
    <property type="protein sequence ID" value="AND71091.1"/>
    <property type="molecule type" value="Genomic_DNA"/>
</dbReference>
<dbReference type="GO" id="GO:0032451">
    <property type="term" value="F:demethylase activity"/>
    <property type="evidence" value="ECO:0007669"/>
    <property type="project" value="UniProtKB-ARBA"/>
</dbReference>
<dbReference type="Pfam" id="PF13532">
    <property type="entry name" value="2OG-FeII_Oxy_2"/>
    <property type="match status" value="1"/>
</dbReference>
<dbReference type="PANTHER" id="PTHR31212:SF4">
    <property type="entry name" value="ALPHA-KETOGLUTARATE-DEPENDENT DIOXYGENASE ALKB HOMOLOG 3"/>
    <property type="match status" value="1"/>
</dbReference>
<proteinExistence type="predicted"/>
<dbReference type="PANTHER" id="PTHR31212">
    <property type="entry name" value="ALPHA-KETOGLUTARATE-DEPENDENT DIOXYGENASE ALKB HOMOLOG 3"/>
    <property type="match status" value="1"/>
</dbReference>
<dbReference type="InterPro" id="IPR032854">
    <property type="entry name" value="ALKBH3"/>
</dbReference>
<keyword evidence="11" id="KW-1185">Reference proteome</keyword>
<dbReference type="RefSeq" id="WP_063674048.1">
    <property type="nucleotide sequence ID" value="NZ_CP014841.1"/>
</dbReference>
<dbReference type="FunFam" id="2.60.120.590:FF:000004">
    <property type="entry name" value="DNA oxidative demethylase ALKBH2"/>
    <property type="match status" value="1"/>
</dbReference>
<evidence type="ECO:0000256" key="7">
    <source>
        <dbReference type="ARBA" id="ARBA00023004"/>
    </source>
</evidence>
<dbReference type="InterPro" id="IPR027450">
    <property type="entry name" value="AlkB-like"/>
</dbReference>
<comment type="cofactor">
    <cofactor evidence="1">
        <name>Fe(2+)</name>
        <dbReference type="ChEBI" id="CHEBI:29033"/>
    </cofactor>
</comment>
<dbReference type="AlphaFoldDB" id="A0A160N4T4"/>
<feature type="domain" description="Fe2OG dioxygenase" evidence="9">
    <location>
        <begin position="99"/>
        <end position="203"/>
    </location>
</feature>
<sequence>MGAATWQALPLPGAELSIIEDWLAPTEADALLAELLVAIRWENHRIRIFGREVASPRLSCWIGDPGTSYVYSGTRFEPHPWSERLDGLRARVGQACGERFNSVLANLYRNGDDAMGWHSDDEPELGERPVIASLSLGAERRFRLRPRRARGEPSRRDDIRSLILRHGSLLRMAGDTQRLYRHDLPRAKGLERPRLNLTFRRIVTSR</sequence>
<evidence type="ECO:0000313" key="10">
    <source>
        <dbReference type="EMBL" id="AND71091.1"/>
    </source>
</evidence>
<dbReference type="PATRIC" id="fig|445710.3.peg.3636"/>
<accession>A0A160N4T4</accession>
<keyword evidence="7" id="KW-0408">Iron</keyword>
<dbReference type="InterPro" id="IPR037151">
    <property type="entry name" value="AlkB-like_sf"/>
</dbReference>
<dbReference type="STRING" id="445710.ATSB10_36370"/>
<dbReference type="GO" id="GO:0016705">
    <property type="term" value="F:oxidoreductase activity, acting on paired donors, with incorporation or reduction of molecular oxygen"/>
    <property type="evidence" value="ECO:0007669"/>
    <property type="project" value="UniProtKB-ARBA"/>
</dbReference>
<keyword evidence="5" id="KW-0223">Dioxygenase</keyword>